<dbReference type="AlphaFoldDB" id="A0A183UB94"/>
<evidence type="ECO:0000313" key="2">
    <source>
        <dbReference type="Proteomes" id="UP000050794"/>
    </source>
</evidence>
<organism evidence="2 3">
    <name type="scientific">Toxocara canis</name>
    <name type="common">Canine roundworm</name>
    <dbReference type="NCBI Taxonomy" id="6265"/>
    <lineage>
        <taxon>Eukaryota</taxon>
        <taxon>Metazoa</taxon>
        <taxon>Ecdysozoa</taxon>
        <taxon>Nematoda</taxon>
        <taxon>Chromadorea</taxon>
        <taxon>Rhabditida</taxon>
        <taxon>Spirurina</taxon>
        <taxon>Ascaridomorpha</taxon>
        <taxon>Ascaridoidea</taxon>
        <taxon>Toxocaridae</taxon>
        <taxon>Toxocara</taxon>
    </lineage>
</organism>
<reference evidence="3" key="1">
    <citation type="submission" date="2016-06" db="UniProtKB">
        <authorList>
            <consortium name="WormBaseParasite"/>
        </authorList>
    </citation>
    <scope>IDENTIFICATION</scope>
</reference>
<dbReference type="Proteomes" id="UP000050794">
    <property type="component" value="Unassembled WGS sequence"/>
</dbReference>
<accession>A0A183UB94</accession>
<sequence>MGDRSVKQRNQQALEAWRSCMGYKGAVCRCQRLTIRSNAPSTALPHAAVYWARLGEEAAEQRAFIYVQLPPTYRPEASLAAP</sequence>
<proteinExistence type="predicted"/>
<name>A0A183UB94_TOXCA</name>
<protein>
    <submittedName>
        <fullName evidence="1 3">Uncharacterized protein</fullName>
    </submittedName>
</protein>
<evidence type="ECO:0000313" key="3">
    <source>
        <dbReference type="WBParaSite" id="TCNE_0000576401-mRNA-1"/>
    </source>
</evidence>
<evidence type="ECO:0000313" key="1">
    <source>
        <dbReference type="EMBL" id="VDM36994.1"/>
    </source>
</evidence>
<dbReference type="EMBL" id="UYWY01019389">
    <property type="protein sequence ID" value="VDM36994.1"/>
    <property type="molecule type" value="Genomic_DNA"/>
</dbReference>
<keyword evidence="2" id="KW-1185">Reference proteome</keyword>
<reference evidence="1 2" key="2">
    <citation type="submission" date="2018-11" db="EMBL/GenBank/DDBJ databases">
        <authorList>
            <consortium name="Pathogen Informatics"/>
        </authorList>
    </citation>
    <scope>NUCLEOTIDE SEQUENCE [LARGE SCALE GENOMIC DNA]</scope>
</reference>
<dbReference type="WBParaSite" id="TCNE_0000576401-mRNA-1">
    <property type="protein sequence ID" value="TCNE_0000576401-mRNA-1"/>
    <property type="gene ID" value="TCNE_0000576401"/>
</dbReference>
<gene>
    <name evidence="1" type="ORF">TCNE_LOCUS5764</name>
</gene>